<name>Q4MYB7_THEPA</name>
<dbReference type="KEGG" id="tpv:TP05_0006"/>
<protein>
    <submittedName>
        <fullName evidence="5">Ribosomal protein L16, putative</fullName>
    </submittedName>
</protein>
<dbReference type="NCBIfam" id="TIGR01164">
    <property type="entry name" value="rplP_bact"/>
    <property type="match status" value="1"/>
</dbReference>
<dbReference type="Gene3D" id="3.90.1170.10">
    <property type="entry name" value="Ribosomal protein L10e/L16"/>
    <property type="match status" value="1"/>
</dbReference>
<dbReference type="PANTHER" id="PTHR12220">
    <property type="entry name" value="50S/60S RIBOSOMAL PROTEIN L16"/>
    <property type="match status" value="1"/>
</dbReference>
<dbReference type="SUPFAM" id="SSF54686">
    <property type="entry name" value="Ribosomal protein L16p/L10e"/>
    <property type="match status" value="1"/>
</dbReference>
<dbReference type="InterPro" id="IPR036920">
    <property type="entry name" value="Ribosomal_uL16_sf"/>
</dbReference>
<dbReference type="GO" id="GO:0032543">
    <property type="term" value="P:mitochondrial translation"/>
    <property type="evidence" value="ECO:0007669"/>
    <property type="project" value="TreeGrafter"/>
</dbReference>
<accession>Q4MYB7</accession>
<dbReference type="Pfam" id="PF00252">
    <property type="entry name" value="Ribosomal_L16"/>
    <property type="match status" value="1"/>
</dbReference>
<keyword evidence="3 4" id="KW-0687">Ribonucleoprotein</keyword>
<dbReference type="GO" id="GO:0005762">
    <property type="term" value="C:mitochondrial large ribosomal subunit"/>
    <property type="evidence" value="ECO:0007669"/>
    <property type="project" value="TreeGrafter"/>
</dbReference>
<evidence type="ECO:0000313" key="5">
    <source>
        <dbReference type="EMBL" id="EAN30392.1"/>
    </source>
</evidence>
<dbReference type="GO" id="GO:0003735">
    <property type="term" value="F:structural constituent of ribosome"/>
    <property type="evidence" value="ECO:0007669"/>
    <property type="project" value="InterPro"/>
</dbReference>
<dbReference type="InterPro" id="IPR016180">
    <property type="entry name" value="Ribosomal_uL16_dom"/>
</dbReference>
<reference evidence="5 6" key="1">
    <citation type="journal article" date="2005" name="Science">
        <title>Genome sequence of Theileria parva, a bovine pathogen that transforms lymphocytes.</title>
        <authorList>
            <person name="Gardner M.J."/>
            <person name="Bishop R."/>
            <person name="Shah T."/>
            <person name="de Villiers E.P."/>
            <person name="Carlton J.M."/>
            <person name="Hall N."/>
            <person name="Ren Q."/>
            <person name="Paulsen I.T."/>
            <person name="Pain A."/>
            <person name="Berriman M."/>
            <person name="Wilson R.J.M."/>
            <person name="Sato S."/>
            <person name="Ralph S.A."/>
            <person name="Mann D.J."/>
            <person name="Xiong Z."/>
            <person name="Shallom S.J."/>
            <person name="Weidman J."/>
            <person name="Jiang L."/>
            <person name="Lynn J."/>
            <person name="Weaver B."/>
            <person name="Shoaibi A."/>
            <person name="Domingo A.R."/>
            <person name="Wasawo D."/>
            <person name="Crabtree J."/>
            <person name="Wortman J.R."/>
            <person name="Haas B."/>
            <person name="Angiuoli S.V."/>
            <person name="Creasy T.H."/>
            <person name="Lu C."/>
            <person name="Suh B."/>
            <person name="Silva J.C."/>
            <person name="Utterback T.R."/>
            <person name="Feldblyum T.V."/>
            <person name="Pertea M."/>
            <person name="Allen J."/>
            <person name="Nierman W.C."/>
            <person name="Taracha E.L.N."/>
            <person name="Salzberg S.L."/>
            <person name="White O.R."/>
            <person name="Fitzhugh H.A."/>
            <person name="Morzaria S."/>
            <person name="Venter J.C."/>
            <person name="Fraser C.M."/>
            <person name="Nene V."/>
        </authorList>
    </citation>
    <scope>NUCLEOTIDE SEQUENCE [LARGE SCALE GENOMIC DNA]</scope>
    <source>
        <strain evidence="5 6">Muguga</strain>
    </source>
</reference>
<dbReference type="GeneID" id="3882295"/>
<comment type="similarity">
    <text evidence="1 4">Belongs to the universal ribosomal protein uL16 family.</text>
</comment>
<dbReference type="GO" id="GO:0019843">
    <property type="term" value="F:rRNA binding"/>
    <property type="evidence" value="ECO:0007669"/>
    <property type="project" value="InterPro"/>
</dbReference>
<dbReference type="InterPro" id="IPR047873">
    <property type="entry name" value="Ribosomal_uL16"/>
</dbReference>
<dbReference type="PANTHER" id="PTHR12220:SF13">
    <property type="entry name" value="LARGE RIBOSOMAL SUBUNIT PROTEIN UL16M"/>
    <property type="match status" value="1"/>
</dbReference>
<evidence type="ECO:0000256" key="2">
    <source>
        <dbReference type="ARBA" id="ARBA00022980"/>
    </source>
</evidence>
<comment type="caution">
    <text evidence="5">The sequence shown here is derived from an EMBL/GenBank/DDBJ whole genome shotgun (WGS) entry which is preliminary data.</text>
</comment>
<evidence type="ECO:0000256" key="4">
    <source>
        <dbReference type="RuleBase" id="RU004413"/>
    </source>
</evidence>
<gene>
    <name evidence="5" type="ordered locus">TP05_0006</name>
</gene>
<dbReference type="PRINTS" id="PR00060">
    <property type="entry name" value="RIBOSOMALL16"/>
</dbReference>
<sequence length="141" mass="16423">MVNLLLNTHNKKYKSNHMYKLKNIKKNIKLDYGDWGIVTCKSDIITPNQIEACRCCIVRNMRNKGKIWIKVRPTHIISKKPKDSRMGSGKGTMFKLLYILKPGEIIFEGMKTPLDNLVKIFNLINKRLNIKIKLILKKNVL</sequence>
<proteinExistence type="inferred from homology"/>
<evidence type="ECO:0000256" key="3">
    <source>
        <dbReference type="ARBA" id="ARBA00023274"/>
    </source>
</evidence>
<dbReference type="AlphaFoldDB" id="Q4MYB7"/>
<dbReference type="CDD" id="cd01433">
    <property type="entry name" value="Ribosomal_L16_L10e"/>
    <property type="match status" value="1"/>
</dbReference>
<keyword evidence="6" id="KW-1185">Reference proteome</keyword>
<organism evidence="5 6">
    <name type="scientific">Theileria parva</name>
    <name type="common">East coast fever infection agent</name>
    <dbReference type="NCBI Taxonomy" id="5875"/>
    <lineage>
        <taxon>Eukaryota</taxon>
        <taxon>Sar</taxon>
        <taxon>Alveolata</taxon>
        <taxon>Apicomplexa</taxon>
        <taxon>Aconoidasida</taxon>
        <taxon>Piroplasmida</taxon>
        <taxon>Theileriidae</taxon>
        <taxon>Theileria</taxon>
    </lineage>
</organism>
<dbReference type="EMBL" id="AAGK01000009">
    <property type="protein sequence ID" value="EAN30392.1"/>
    <property type="molecule type" value="Genomic_DNA"/>
</dbReference>
<dbReference type="OMA" id="WICRIQK"/>
<dbReference type="eggNOG" id="KOG3422">
    <property type="taxonomic scope" value="Eukaryota"/>
</dbReference>
<dbReference type="Proteomes" id="UP000001949">
    <property type="component" value="Unassembled WGS sequence"/>
</dbReference>
<dbReference type="FunCoup" id="Q4MYB7">
    <property type="interactions" value="4"/>
</dbReference>
<dbReference type="VEuPathDB" id="PiroplasmaDB:TpMuguga_05g00006"/>
<dbReference type="InParanoid" id="Q4MYB7"/>
<keyword evidence="2 4" id="KW-0689">Ribosomal protein</keyword>
<dbReference type="InterPro" id="IPR000114">
    <property type="entry name" value="Ribosomal_uL16_bact-type"/>
</dbReference>
<dbReference type="STRING" id="5875.Q4MYB7"/>
<evidence type="ECO:0000313" key="6">
    <source>
        <dbReference type="Proteomes" id="UP000001949"/>
    </source>
</evidence>
<evidence type="ECO:0000256" key="1">
    <source>
        <dbReference type="ARBA" id="ARBA00008931"/>
    </source>
</evidence>